<feature type="domain" description="Amidase" evidence="1">
    <location>
        <begin position="146"/>
        <end position="609"/>
    </location>
</feature>
<dbReference type="InterPro" id="IPR036928">
    <property type="entry name" value="AS_sf"/>
</dbReference>
<name>A0A426V7T9_9BURK</name>
<reference evidence="2 3" key="1">
    <citation type="submission" date="2018-12" db="EMBL/GenBank/DDBJ databases">
        <title>The whole draft genome of Aquabacterium sp. SJQ9.</title>
        <authorList>
            <person name="Sun L."/>
            <person name="Gao X."/>
            <person name="Chen W."/>
            <person name="Huang K."/>
        </authorList>
    </citation>
    <scope>NUCLEOTIDE SEQUENCE [LARGE SCALE GENOMIC DNA]</scope>
    <source>
        <strain evidence="2 3">SJQ9</strain>
    </source>
</reference>
<dbReference type="AlphaFoldDB" id="A0A426V7T9"/>
<proteinExistence type="predicted"/>
<protein>
    <submittedName>
        <fullName evidence="2">Amidase</fullName>
    </submittedName>
</protein>
<organism evidence="2 3">
    <name type="scientific">Aquabacterium soli</name>
    <dbReference type="NCBI Taxonomy" id="2493092"/>
    <lineage>
        <taxon>Bacteria</taxon>
        <taxon>Pseudomonadati</taxon>
        <taxon>Pseudomonadota</taxon>
        <taxon>Betaproteobacteria</taxon>
        <taxon>Burkholderiales</taxon>
        <taxon>Aquabacterium</taxon>
    </lineage>
</organism>
<accession>A0A426V7T9</accession>
<dbReference type="SUPFAM" id="SSF75304">
    <property type="entry name" value="Amidase signature (AS) enzymes"/>
    <property type="match status" value="1"/>
</dbReference>
<sequence length="632" mass="65828">MLTWSLILLRLTVLRWARSLAHRLRLVVLRQFTQAKPSRNQMSISSSTHKPAKSLPSRFASASLLAVITASLVACGGGGGGTPDPVTTPTNAIELKANRAAFPLVEATVSGFHAAMANGDVSCRDIVQGYLKRIEAYDADVSSAYPASPALHSVITVNAAAALARADQLDATFFKTGKMVGPMHCVPVLAKDNIDTADMKTTAGSLALANNQPPDDAYIIAKIRAAGGIILGKANLDEFAFGFTGSSSVGGKTANAYIATNSAGGSSSGTGTSIATNLAMVGLGSDTGGSVRVPAAVSGLYGLRPTLRLVSQDGIVPLAHGQDTAGVLCRQVQDCALTLDAMAGYDASSGSNQRVAKAYNAPLVGNASAYAAMTSQPATYVPSSSAATALKGARIGVVRAMFPTATSANQGFLDAIEAALTQMRAAGAIVEDVVLTDRTTILTSYSSLSTYEFRDNLTEYLSSWSSLGDGHWRTAEDVQTAMTTLEPTRVANFGFYVTAGTNKESNSVYLNNLTPRDDYVIPRVTAALNNVDYATGATLGVAYDVLVYPVLQGFNGTSVNSGSNNRLSPFTGFPAMAVPVAFVPASSSTTAVQPVAIEMLARPFAETTLFRLAYSWQSIASPRVTSPLAPEL</sequence>
<dbReference type="PANTHER" id="PTHR42678">
    <property type="entry name" value="AMIDASE"/>
    <property type="match status" value="1"/>
</dbReference>
<keyword evidence="3" id="KW-1185">Reference proteome</keyword>
<dbReference type="PANTHER" id="PTHR42678:SF5">
    <property type="entry name" value="GLUTAMYL-TRNA(GLN) AMIDOTRANSFERASE SUBUNIT A"/>
    <property type="match status" value="1"/>
</dbReference>
<dbReference type="Proteomes" id="UP000269265">
    <property type="component" value="Unassembled WGS sequence"/>
</dbReference>
<evidence type="ECO:0000313" key="3">
    <source>
        <dbReference type="Proteomes" id="UP000269265"/>
    </source>
</evidence>
<evidence type="ECO:0000313" key="2">
    <source>
        <dbReference type="EMBL" id="RRS02996.1"/>
    </source>
</evidence>
<dbReference type="Gene3D" id="3.90.1300.10">
    <property type="entry name" value="Amidase signature (AS) domain"/>
    <property type="match status" value="1"/>
</dbReference>
<dbReference type="InterPro" id="IPR020556">
    <property type="entry name" value="Amidase_CS"/>
</dbReference>
<dbReference type="InterPro" id="IPR023631">
    <property type="entry name" value="Amidase_dom"/>
</dbReference>
<dbReference type="Pfam" id="PF01425">
    <property type="entry name" value="Amidase"/>
    <property type="match status" value="1"/>
</dbReference>
<evidence type="ECO:0000259" key="1">
    <source>
        <dbReference type="Pfam" id="PF01425"/>
    </source>
</evidence>
<dbReference type="PROSITE" id="PS00571">
    <property type="entry name" value="AMIDASES"/>
    <property type="match status" value="1"/>
</dbReference>
<dbReference type="EMBL" id="RSED01000016">
    <property type="protein sequence ID" value="RRS02996.1"/>
    <property type="molecule type" value="Genomic_DNA"/>
</dbReference>
<gene>
    <name evidence="2" type="ORF">EIP75_17805</name>
</gene>
<comment type="caution">
    <text evidence="2">The sequence shown here is derived from an EMBL/GenBank/DDBJ whole genome shotgun (WGS) entry which is preliminary data.</text>
</comment>